<comment type="subcellular location">
    <subcellularLocation>
        <location evidence="1">Nucleus</location>
    </subcellularLocation>
</comment>
<name>A0AA87ZNC9_FICCA</name>
<gene>
    <name evidence="5" type="ORF">TIFTF001_006693</name>
</gene>
<feature type="compositionally biased region" description="Polar residues" evidence="4">
    <location>
        <begin position="391"/>
        <end position="400"/>
    </location>
</feature>
<organism evidence="5 6">
    <name type="scientific">Ficus carica</name>
    <name type="common">Common fig</name>
    <dbReference type="NCBI Taxonomy" id="3494"/>
    <lineage>
        <taxon>Eukaryota</taxon>
        <taxon>Viridiplantae</taxon>
        <taxon>Streptophyta</taxon>
        <taxon>Embryophyta</taxon>
        <taxon>Tracheophyta</taxon>
        <taxon>Spermatophyta</taxon>
        <taxon>Magnoliopsida</taxon>
        <taxon>eudicotyledons</taxon>
        <taxon>Gunneridae</taxon>
        <taxon>Pentapetalae</taxon>
        <taxon>rosids</taxon>
        <taxon>fabids</taxon>
        <taxon>Rosales</taxon>
        <taxon>Moraceae</taxon>
        <taxon>Ficeae</taxon>
        <taxon>Ficus</taxon>
    </lineage>
</organism>
<dbReference type="GO" id="GO:0051455">
    <property type="term" value="P:spindle attachment to meiosis I kinetochore"/>
    <property type="evidence" value="ECO:0007669"/>
    <property type="project" value="TreeGrafter"/>
</dbReference>
<dbReference type="InterPro" id="IPR028386">
    <property type="entry name" value="CENP-C/Mif2/cnp3"/>
</dbReference>
<dbReference type="PANTHER" id="PTHR16684">
    <property type="entry name" value="CENTROMERE PROTEIN C"/>
    <property type="match status" value="1"/>
</dbReference>
<dbReference type="Proteomes" id="UP001187192">
    <property type="component" value="Unassembled WGS sequence"/>
</dbReference>
<feature type="region of interest" description="Disordered" evidence="4">
    <location>
        <begin position="427"/>
        <end position="450"/>
    </location>
</feature>
<evidence type="ECO:0000313" key="5">
    <source>
        <dbReference type="EMBL" id="GMN37277.1"/>
    </source>
</evidence>
<evidence type="ECO:0000256" key="1">
    <source>
        <dbReference type="ARBA" id="ARBA00004123"/>
    </source>
</evidence>
<accession>A0AA87ZNC9</accession>
<sequence>MVTDNRLSDLADPLENYSGLSLFPKTFKVSPDDSNPHDFDRQLHALHTHLKSMALRSPDKFREQAKKIIDGSSKSLSSKIVSDQAAVDKNEALPAVPEVVDPRDRRPALNRKRARFSLKPDSSQPAVISVPTLDIKKLKDPVEFFKAYERHENAKREIQKHLGGIMLDTEEQNPSLVQRPRRPGILGHDERRSVKYKHLYSSLDFETNKNVSSSQEINNYNILSPVYHSSQEETVHDFASQETELVGSIAKEDQKVDEILDQLLSLHGEDLEGDGAVNILQERLQIKPLKLEKLQLPDFPEIPKIDLKSSRIGKLPRRSQVLSDIDNLLQGPSSKTPVKHRLGVESPISYIASPTPPKNPFASLSLLNQRILRSSVSNDPFSAHDIDQPVRNASSTNSLNKEFDLADEGTQSKETAFENGDNIEVAQADTSKRQQSKEPVRDSSCTDGLSEELNVADEGTQYKETAFENGDNLEVAQADSSEQDVVLNMGSSASHVPVDDNTINSDLDNQVMNSEACERETDEDAEANGTNVEEVEKTLQETLVPTQTGLTTVDSALENLNSMQSHLEKPRMASIRDQATDGNSGIPYNGSEQRTEIEEEHSEMPLNKKRKANAESQKAPKRRGISGRKSLAGAGTSWESGVRRSTRIRCRPLEFWKGERLLYGRIHNSLPTVIGMKYASPGNADRGLKVKSFVSEEHKELVELAGLH</sequence>
<evidence type="ECO:0008006" key="7">
    <source>
        <dbReference type="Google" id="ProtNLM"/>
    </source>
</evidence>
<comment type="caution">
    <text evidence="5">The sequence shown here is derived from an EMBL/GenBank/DDBJ whole genome shotgun (WGS) entry which is preliminary data.</text>
</comment>
<dbReference type="GO" id="GO:0000776">
    <property type="term" value="C:kinetochore"/>
    <property type="evidence" value="ECO:0007669"/>
    <property type="project" value="InterPro"/>
</dbReference>
<feature type="region of interest" description="Disordered" evidence="4">
    <location>
        <begin position="377"/>
        <end position="400"/>
    </location>
</feature>
<comment type="similarity">
    <text evidence="2">Belongs to the CENP-C/MIF2 family.</text>
</comment>
<evidence type="ECO:0000313" key="6">
    <source>
        <dbReference type="Proteomes" id="UP001187192"/>
    </source>
</evidence>
<dbReference type="GO" id="GO:0005634">
    <property type="term" value="C:nucleus"/>
    <property type="evidence" value="ECO:0007669"/>
    <property type="project" value="UniProtKB-SubCell"/>
</dbReference>
<keyword evidence="6" id="KW-1185">Reference proteome</keyword>
<evidence type="ECO:0000256" key="4">
    <source>
        <dbReference type="SAM" id="MobiDB-lite"/>
    </source>
</evidence>
<dbReference type="GO" id="GO:0051315">
    <property type="term" value="P:attachment of mitotic spindle microtubules to kinetochore"/>
    <property type="evidence" value="ECO:0007669"/>
    <property type="project" value="TreeGrafter"/>
</dbReference>
<evidence type="ECO:0000256" key="3">
    <source>
        <dbReference type="ARBA" id="ARBA00023242"/>
    </source>
</evidence>
<keyword evidence="3" id="KW-0539">Nucleus</keyword>
<dbReference type="GO" id="GO:0051382">
    <property type="term" value="P:kinetochore assembly"/>
    <property type="evidence" value="ECO:0007669"/>
    <property type="project" value="InterPro"/>
</dbReference>
<dbReference type="PANTHER" id="PTHR16684:SF11">
    <property type="entry name" value="CENTROMERE PROTEIN C"/>
    <property type="match status" value="1"/>
</dbReference>
<proteinExistence type="inferred from homology"/>
<feature type="compositionally biased region" description="Basic and acidic residues" evidence="4">
    <location>
        <begin position="430"/>
        <end position="441"/>
    </location>
</feature>
<feature type="region of interest" description="Disordered" evidence="4">
    <location>
        <begin position="577"/>
        <end position="638"/>
    </location>
</feature>
<dbReference type="GO" id="GO:0019237">
    <property type="term" value="F:centromeric DNA binding"/>
    <property type="evidence" value="ECO:0007669"/>
    <property type="project" value="InterPro"/>
</dbReference>
<dbReference type="EMBL" id="BTGU01000006">
    <property type="protein sequence ID" value="GMN37277.1"/>
    <property type="molecule type" value="Genomic_DNA"/>
</dbReference>
<dbReference type="AlphaFoldDB" id="A0AA87ZNC9"/>
<reference evidence="5" key="1">
    <citation type="submission" date="2023-07" db="EMBL/GenBank/DDBJ databases">
        <title>draft genome sequence of fig (Ficus carica).</title>
        <authorList>
            <person name="Takahashi T."/>
            <person name="Nishimura K."/>
        </authorList>
    </citation>
    <scope>NUCLEOTIDE SEQUENCE</scope>
</reference>
<evidence type="ECO:0000256" key="2">
    <source>
        <dbReference type="ARBA" id="ARBA00010291"/>
    </source>
</evidence>
<protein>
    <recommendedName>
        <fullName evidence="7">Centromere protein C</fullName>
    </recommendedName>
</protein>